<feature type="domain" description="Metallo-beta-lactamase" evidence="2">
    <location>
        <begin position="70"/>
        <end position="288"/>
    </location>
</feature>
<evidence type="ECO:0000313" key="3">
    <source>
        <dbReference type="EMBL" id="WCL53847.1"/>
    </source>
</evidence>
<dbReference type="InterPro" id="IPR044094">
    <property type="entry name" value="AtsA-like_MBL-fold"/>
</dbReference>
<keyword evidence="1" id="KW-0378">Hydrolase</keyword>
<organism evidence="3 4">
    <name type="scientific">Gimibacter soli</name>
    <dbReference type="NCBI Taxonomy" id="3024400"/>
    <lineage>
        <taxon>Bacteria</taxon>
        <taxon>Pseudomonadati</taxon>
        <taxon>Pseudomonadota</taxon>
        <taxon>Alphaproteobacteria</taxon>
        <taxon>Kordiimonadales</taxon>
        <taxon>Temperatibacteraceae</taxon>
        <taxon>Gimibacter</taxon>
    </lineage>
</organism>
<dbReference type="GO" id="GO:0042781">
    <property type="term" value="F:3'-tRNA processing endoribonuclease activity"/>
    <property type="evidence" value="ECO:0007669"/>
    <property type="project" value="TreeGrafter"/>
</dbReference>
<dbReference type="CDD" id="cd07719">
    <property type="entry name" value="arylsulfatase_AtsA-like_MBL-fold"/>
    <property type="match status" value="1"/>
</dbReference>
<evidence type="ECO:0000256" key="1">
    <source>
        <dbReference type="ARBA" id="ARBA00022801"/>
    </source>
</evidence>
<dbReference type="InterPro" id="IPR001279">
    <property type="entry name" value="Metallo-B-lactamas"/>
</dbReference>
<dbReference type="PANTHER" id="PTHR46018">
    <property type="entry name" value="ZINC PHOSPHODIESTERASE ELAC PROTEIN 1"/>
    <property type="match status" value="1"/>
</dbReference>
<dbReference type="Gene3D" id="3.60.15.10">
    <property type="entry name" value="Ribonuclease Z/Hydroxyacylglutathione hydrolase-like"/>
    <property type="match status" value="1"/>
</dbReference>
<evidence type="ECO:0000259" key="2">
    <source>
        <dbReference type="SMART" id="SM00849"/>
    </source>
</evidence>
<accession>A0AAE9XMS1</accession>
<dbReference type="PANTHER" id="PTHR46018:SF2">
    <property type="entry name" value="ZINC PHOSPHODIESTERASE ELAC PROTEIN 1"/>
    <property type="match status" value="1"/>
</dbReference>
<evidence type="ECO:0000313" key="4">
    <source>
        <dbReference type="Proteomes" id="UP001217500"/>
    </source>
</evidence>
<reference evidence="3" key="1">
    <citation type="submission" date="2023-01" db="EMBL/GenBank/DDBJ databases">
        <title>The genome sequence of Kordiimonadaceae bacterium 6D33.</title>
        <authorList>
            <person name="Liu Y."/>
        </authorList>
    </citation>
    <scope>NUCLEOTIDE SEQUENCE</scope>
    <source>
        <strain evidence="3">6D33</strain>
    </source>
</reference>
<protein>
    <submittedName>
        <fullName evidence="3">MBL fold metallo-hydrolase</fullName>
    </submittedName>
</protein>
<dbReference type="KEGG" id="gso:PH603_15015"/>
<dbReference type="RefSeq" id="WP_289503496.1">
    <property type="nucleotide sequence ID" value="NZ_CP116805.1"/>
</dbReference>
<name>A0AAE9XMS1_9PROT</name>
<dbReference type="AlphaFoldDB" id="A0AAE9XMS1"/>
<dbReference type="InterPro" id="IPR036866">
    <property type="entry name" value="RibonucZ/Hydroxyglut_hydro"/>
</dbReference>
<gene>
    <name evidence="3" type="ORF">PH603_15015</name>
</gene>
<dbReference type="SUPFAM" id="SSF56281">
    <property type="entry name" value="Metallo-hydrolase/oxidoreductase"/>
    <property type="match status" value="1"/>
</dbReference>
<sequence length="360" mass="37582">MKMGKLIIGVVAVVAVAAAVFHHYREPIADRLYAKQVKERMGRDHLAGLKDGLHAAFCGTGSPLPDPTRAPACTLVIAGTHLFVVDSGAGSTANILMMGLSAGRIEAAFLTHYHSDHIGGLGDLAMQRWVGTGNTAPLPVYGPDGVEGVVEGFNKAYALDDIYRPAHHGEDIVPPSGAGMVARSFSLQGMAPAIVYDAGDLTVRAVLVDHDPVKPAVAYRFDYGGRSLVVSGDLDAKASAGFKALAAGADLLIVEALQPKLVARITEGAEATGNTRLAKITRDILDYHTTPEEAADAATAAGAKALVLTHVVPALPSKILYPAFVGEAGARFDGPIRVAEDGMAVSLPAGRTDVTFTDWF</sequence>
<dbReference type="Proteomes" id="UP001217500">
    <property type="component" value="Chromosome"/>
</dbReference>
<keyword evidence="4" id="KW-1185">Reference proteome</keyword>
<dbReference type="EMBL" id="CP116805">
    <property type="protein sequence ID" value="WCL53847.1"/>
    <property type="molecule type" value="Genomic_DNA"/>
</dbReference>
<proteinExistence type="predicted"/>
<dbReference type="Pfam" id="PF12706">
    <property type="entry name" value="Lactamase_B_2"/>
    <property type="match status" value="1"/>
</dbReference>
<dbReference type="SMART" id="SM00849">
    <property type="entry name" value="Lactamase_B"/>
    <property type="match status" value="1"/>
</dbReference>